<dbReference type="STRING" id="1413211.U473_12500"/>
<dbReference type="OrthoDB" id="9777884at2"/>
<dbReference type="InterPro" id="IPR006015">
    <property type="entry name" value="Universal_stress_UspA"/>
</dbReference>
<dbReference type="Pfam" id="PF00582">
    <property type="entry name" value="Usp"/>
    <property type="match status" value="1"/>
</dbReference>
<proteinExistence type="inferred from homology"/>
<dbReference type="SUPFAM" id="SSF52402">
    <property type="entry name" value="Adenine nucleotide alpha hydrolases-like"/>
    <property type="match status" value="1"/>
</dbReference>
<evidence type="ECO:0000259" key="2">
    <source>
        <dbReference type="Pfam" id="PF00582"/>
    </source>
</evidence>
<dbReference type="PRINTS" id="PR01438">
    <property type="entry name" value="UNVRSLSTRESS"/>
</dbReference>
<gene>
    <name evidence="3" type="ORF">U473_12500</name>
</gene>
<accession>A0A135L7W4</accession>
<dbReference type="RefSeq" id="WP_068726864.1">
    <property type="nucleotide sequence ID" value="NZ_LSKU01000001.1"/>
</dbReference>
<evidence type="ECO:0000313" key="4">
    <source>
        <dbReference type="Proteomes" id="UP000070352"/>
    </source>
</evidence>
<sequence>MKRILFATDGSEYSEHAARMTGEFLDAWPEATAIVLYVTAKENYAYDLVPDVVDRYEEHLAQQIQTDVMERLFDKWQNRVQFLHLTGHPSITICEVAKKKQADLIVVGSHGRGMVDRALLGSVSQG</sequence>
<dbReference type="CDD" id="cd00293">
    <property type="entry name" value="USP-like"/>
    <property type="match status" value="1"/>
</dbReference>
<organism evidence="3 4">
    <name type="scientific">Tepidibacillus decaturensis</name>
    <dbReference type="NCBI Taxonomy" id="1413211"/>
    <lineage>
        <taxon>Bacteria</taxon>
        <taxon>Bacillati</taxon>
        <taxon>Bacillota</taxon>
        <taxon>Bacilli</taxon>
        <taxon>Bacillales</taxon>
        <taxon>Bacillaceae</taxon>
        <taxon>Tepidibacillus</taxon>
    </lineage>
</organism>
<evidence type="ECO:0000313" key="3">
    <source>
        <dbReference type="EMBL" id="KXG45094.1"/>
    </source>
</evidence>
<name>A0A135L7W4_9BACI</name>
<protein>
    <recommendedName>
        <fullName evidence="2">UspA domain-containing protein</fullName>
    </recommendedName>
</protein>
<feature type="domain" description="UspA" evidence="2">
    <location>
        <begin position="1"/>
        <end position="125"/>
    </location>
</feature>
<feature type="non-terminal residue" evidence="3">
    <location>
        <position position="126"/>
    </location>
</feature>
<comment type="caution">
    <text evidence="3">The sequence shown here is derived from an EMBL/GenBank/DDBJ whole genome shotgun (WGS) entry which is preliminary data.</text>
</comment>
<dbReference type="Gene3D" id="3.40.50.620">
    <property type="entry name" value="HUPs"/>
    <property type="match status" value="1"/>
</dbReference>
<keyword evidence="4" id="KW-1185">Reference proteome</keyword>
<dbReference type="AlphaFoldDB" id="A0A135L7W4"/>
<dbReference type="Proteomes" id="UP000070352">
    <property type="component" value="Unassembled WGS sequence"/>
</dbReference>
<dbReference type="EMBL" id="LSKU01000001">
    <property type="protein sequence ID" value="KXG45094.1"/>
    <property type="molecule type" value="Genomic_DNA"/>
</dbReference>
<dbReference type="InterPro" id="IPR014729">
    <property type="entry name" value="Rossmann-like_a/b/a_fold"/>
</dbReference>
<evidence type="ECO:0000256" key="1">
    <source>
        <dbReference type="ARBA" id="ARBA00008791"/>
    </source>
</evidence>
<comment type="similarity">
    <text evidence="1">Belongs to the universal stress protein A family.</text>
</comment>
<dbReference type="InterPro" id="IPR006016">
    <property type="entry name" value="UspA"/>
</dbReference>
<reference evidence="3 4" key="1">
    <citation type="submission" date="2016-02" db="EMBL/GenBank/DDBJ databases">
        <title>Draft Genome for Tepidibacillus decaturensis nov. sp. Strain Z9, an Anaerobic, Moderately Thermophilic and Heterotrophic Bacterium from Deep Subsurface of the Illinois Basin, USA.</title>
        <authorList>
            <person name="Dong Y."/>
            <person name="Chang J.Y."/>
            <person name="Sanford R."/>
            <person name="Fouke B.W."/>
        </authorList>
    </citation>
    <scope>NUCLEOTIDE SEQUENCE [LARGE SCALE GENOMIC DNA]</scope>
    <source>
        <strain evidence="3 4">Z9</strain>
    </source>
</reference>
<dbReference type="PANTHER" id="PTHR31964:SF113">
    <property type="entry name" value="USPA DOMAIN-CONTAINING PROTEIN"/>
    <property type="match status" value="1"/>
</dbReference>
<dbReference type="PANTHER" id="PTHR31964">
    <property type="entry name" value="ADENINE NUCLEOTIDE ALPHA HYDROLASES-LIKE SUPERFAMILY PROTEIN"/>
    <property type="match status" value="1"/>
</dbReference>